<feature type="region of interest" description="Disordered" evidence="1">
    <location>
        <begin position="61"/>
        <end position="92"/>
    </location>
</feature>
<feature type="compositionally biased region" description="Low complexity" evidence="1">
    <location>
        <begin position="398"/>
        <end position="407"/>
    </location>
</feature>
<feature type="region of interest" description="Disordered" evidence="1">
    <location>
        <begin position="110"/>
        <end position="151"/>
    </location>
</feature>
<evidence type="ECO:0000313" key="3">
    <source>
        <dbReference type="EMBL" id="KAK6517003.1"/>
    </source>
</evidence>
<feature type="compositionally biased region" description="Low complexity" evidence="1">
    <location>
        <begin position="579"/>
        <end position="588"/>
    </location>
</feature>
<accession>A0AAN8PMJ2</accession>
<gene>
    <name evidence="3" type="ORF">TWF506_006882</name>
</gene>
<feature type="compositionally biased region" description="Low complexity" evidence="1">
    <location>
        <begin position="944"/>
        <end position="960"/>
    </location>
</feature>
<feature type="region of interest" description="Disordered" evidence="1">
    <location>
        <begin position="321"/>
        <end position="376"/>
    </location>
</feature>
<sequence length="1153" mass="123746">MNRLQSREVGGRPSKIVEKRSPIQTITVDSEEFDRITRNWGGLENLAGIANTIGQATTLSTVPRAKSSSSPQSLVETTPTLTVKTPESKPALPITEPITRTVVTIGFTQSITSPHSHPTSKPVASQGTAAATTSVAHQTQSSAHSKPEEQHHDHVAGIVVGLVAAGVTSAIVLLVGLFFFCRYRRRREVAKSEEGEVGRKSGSFGRGAKRSASQNSAESKRKLLARTTTREHDGGSEDEHWKPDEKVHYPPYQHIPRNLGNDLAPSSDQCDRTTRAVSPSSADTPLPELPIRPPTEVRNTALRHRPSLPIELRPFNASTRPIAGLTRPKTAYGNNGPGRYSMAPTARSGCAVRRSSTKTHKKKQQAPNGSPRGRAYTLNTVESPERLAPLVRTNDTFSPSRSHSHSPTPCLSRRASTSSQRYSIFPKGERKGSFDGSVAGSSTNGKSMGLRIPGHGGGNTPRAGVSRAASSMSLREDASGIPTVWMNGAESPKASPTRVRVDGVSGPPPDFQVLPVLPISRRSGKLQISIPESPIDGTIKSVSSTNSSILDTFNLSSGPLPIPEKSPLRPTSPGYSIKSNSSSLARSPSPCPTDSTEPGTPGGVRRRNTGYKSPRLPSGSPPPAVPTPTIALTQENLQDDNSISETITDESRFHNTMSLGTWSQIAFTANTRPHSYSTNTTMSMLSLGMKERLNTRFSASPIYEVYDSGETAASSRNSLLPTSNSRTKHQSCAEHTIDSVFHNNRSGANINRLSLEDIEYIEPELARCISITSTSGSCRTTIEFKSSAESLHSRMLSRSTIRTTDMHLEDIDLETCTDIEDVTATFTRSNSVASAYSPRRERPSQLGNMTADSIGIEINNSVISSTYSPTLSMYNFYSSSSARYSTSVAPPSSRSPIAARRNSIVPNISIPQPQLYTLPNTQLEINHVEELGLPSGSTNPAGGSLTSATSPASFTTANSSEASYSPPLDAGIGAPTPLNAAVPIPTPQIYSSSQEDLSQMHIHPIIKRQGSYLSFHPDQSYCDLNSALSHATGPVLLGKQSQNSLAVTSLFGNRLDTHGIGRRMSVGTLSTLDMSSFRDLDTDKSISSGLLESSDESANNIRSSIASDSGDSDAGSVGEKRRSRSLGALTTLKRKRSTIAKDVRGRSRERRLV</sequence>
<feature type="region of interest" description="Disordered" evidence="1">
    <location>
        <begin position="190"/>
        <end position="293"/>
    </location>
</feature>
<keyword evidence="2" id="KW-0812">Transmembrane</keyword>
<name>A0AAN8PMJ2_9PEZI</name>
<keyword evidence="2" id="KW-0472">Membrane</keyword>
<feature type="region of interest" description="Disordered" evidence="1">
    <location>
        <begin position="1089"/>
        <end position="1130"/>
    </location>
</feature>
<feature type="compositionally biased region" description="Basic and acidic residues" evidence="1">
    <location>
        <begin position="190"/>
        <end position="199"/>
    </location>
</feature>
<feature type="transmembrane region" description="Helical" evidence="2">
    <location>
        <begin position="155"/>
        <end position="181"/>
    </location>
</feature>
<feature type="region of interest" description="Disordered" evidence="1">
    <location>
        <begin position="556"/>
        <end position="629"/>
    </location>
</feature>
<reference evidence="3 4" key="1">
    <citation type="submission" date="2019-10" db="EMBL/GenBank/DDBJ databases">
        <authorList>
            <person name="Palmer J.M."/>
        </authorList>
    </citation>
    <scope>NUCLEOTIDE SEQUENCE [LARGE SCALE GENOMIC DNA]</scope>
    <source>
        <strain evidence="3 4">TWF506</strain>
    </source>
</reference>
<feature type="region of interest" description="Disordered" evidence="1">
    <location>
        <begin position="931"/>
        <end position="966"/>
    </location>
</feature>
<comment type="caution">
    <text evidence="3">The sequence shown here is derived from an EMBL/GenBank/DDBJ whole genome shotgun (WGS) entry which is preliminary data.</text>
</comment>
<dbReference type="AlphaFoldDB" id="A0AAN8PMJ2"/>
<dbReference type="EMBL" id="JAVHJM010000003">
    <property type="protein sequence ID" value="KAK6517003.1"/>
    <property type="molecule type" value="Genomic_DNA"/>
</dbReference>
<feature type="compositionally biased region" description="Low complexity" evidence="1">
    <location>
        <begin position="1103"/>
        <end position="1116"/>
    </location>
</feature>
<proteinExistence type="predicted"/>
<feature type="compositionally biased region" description="Basic and acidic residues" evidence="1">
    <location>
        <begin position="228"/>
        <end position="248"/>
    </location>
</feature>
<feature type="compositionally biased region" description="Polar residues" evidence="1">
    <location>
        <begin position="110"/>
        <end position="144"/>
    </location>
</feature>
<feature type="region of interest" description="Disordered" evidence="1">
    <location>
        <begin position="394"/>
        <end position="506"/>
    </location>
</feature>
<protein>
    <submittedName>
        <fullName evidence="3">Uncharacterized protein</fullName>
    </submittedName>
</protein>
<keyword evidence="4" id="KW-1185">Reference proteome</keyword>
<evidence type="ECO:0000256" key="1">
    <source>
        <dbReference type="SAM" id="MobiDB-lite"/>
    </source>
</evidence>
<dbReference type="Proteomes" id="UP001307849">
    <property type="component" value="Unassembled WGS sequence"/>
</dbReference>
<keyword evidence="2" id="KW-1133">Transmembrane helix</keyword>
<feature type="compositionally biased region" description="Basic residues" evidence="1">
    <location>
        <begin position="355"/>
        <end position="364"/>
    </location>
</feature>
<feature type="compositionally biased region" description="Polar residues" evidence="1">
    <location>
        <begin position="61"/>
        <end position="85"/>
    </location>
</feature>
<evidence type="ECO:0000313" key="4">
    <source>
        <dbReference type="Proteomes" id="UP001307849"/>
    </source>
</evidence>
<evidence type="ECO:0000256" key="2">
    <source>
        <dbReference type="SAM" id="Phobius"/>
    </source>
</evidence>
<organism evidence="3 4">
    <name type="scientific">Arthrobotrys conoides</name>
    <dbReference type="NCBI Taxonomy" id="74498"/>
    <lineage>
        <taxon>Eukaryota</taxon>
        <taxon>Fungi</taxon>
        <taxon>Dikarya</taxon>
        <taxon>Ascomycota</taxon>
        <taxon>Pezizomycotina</taxon>
        <taxon>Orbiliomycetes</taxon>
        <taxon>Orbiliales</taxon>
        <taxon>Orbiliaceae</taxon>
        <taxon>Arthrobotrys</taxon>
    </lineage>
</organism>
<feature type="compositionally biased region" description="Polar residues" evidence="1">
    <location>
        <begin position="1089"/>
        <end position="1102"/>
    </location>
</feature>